<evidence type="ECO:0000256" key="2">
    <source>
        <dbReference type="ARBA" id="ARBA00009265"/>
    </source>
</evidence>
<dbReference type="Proteomes" id="UP000438429">
    <property type="component" value="Unassembled WGS sequence"/>
</dbReference>
<feature type="compositionally biased region" description="Acidic residues" evidence="4">
    <location>
        <begin position="73"/>
        <end position="82"/>
    </location>
</feature>
<sequence>MSLRLFTCDITIMALFPAFAGTAGDNVEDSSTELDWLSNKSFRTGEAVSLHTRFLKEKEKRINFGVGRAVSSVEEEKEEAEGDNVSAKRKKKKKSEKKRKKKGKHKKKSGRCSDSSGSDSETTYPSDLKREQKADRLQAPVASNFSWLDDLQLPTEHQFCVDRKPDAANWTYKSLYRGDVARYKRKGSSSLGLHPRRQGVSWQESESNKKQKGGDKKKAADRYFSAVSRQLLRSESAVPLLPKVPDCSDVISTFLPLADEGENNRGETGDRVQTSSVNPLGVYDSSTALWLQGKGQQEQAVQQKQDTQTGDSALLMTRRTEEFNRQLRQQPTDTKLWIKFIRYQDELNLAEFRGEEEQHGSLPTERRKSSYRAVLEKKLSIAERAVDSNPTSVSLQLERLRICQQLWEPSALAKEWKKLVFLHPNSAPLWREYLLFTQSYFSNFTVSRVNSAYGKCLSTLGCVRDGSMLSHPALPGVEEDLLDIFIQQCHFLRQSGHSEKAVSLFQAMIDFTFYKPDSVRQLSTRQQVLHCLRSGNKKRLRSQGKSSKRVAKRLLKEPDNRSSLVLWREYAHLEWLLGNLDEARKVFSTATAIGGTEGLSSPALCELCQLWSVLEVEDQAGVRGGGLTDVTMSPAVSVLTRLAEGTSSSSSSSAQPLSPVSVLKARRSYEQSLSASLSSLDQVHNNPQTNSKGQEDVLGEKLRLSGLVGCYALFQYLTVGIQAANAVYSPAREKMEALHHKLTLDKQANRNKEANLAGADAGNSAADSSHTSWHHVRKIASECQVLAVQQAALLRYHNSISVFPLATLRQMLTSALSNWPSCAPLWSIYAQVENRYHSAGRARRFFHSVTRDNSSVVPRLFAIVTEQRRKQLVDAAQRSALANQQPLYTVQNIAGLLCPIGIRLSKTQPQLPQRRQTRRLEAMMQRPQFNAAALRYRLDACCGEIGSDYTDYDFNARYDCSQLAKRYQRSSDDWRQRMGRGHTEDNAIRVLEQTDTEGYI</sequence>
<keyword evidence="5" id="KW-0732">Signal</keyword>
<feature type="signal peptide" evidence="5">
    <location>
        <begin position="1"/>
        <end position="24"/>
    </location>
</feature>
<feature type="region of interest" description="Disordered" evidence="4">
    <location>
        <begin position="70"/>
        <end position="137"/>
    </location>
</feature>
<feature type="region of interest" description="Disordered" evidence="4">
    <location>
        <begin position="186"/>
        <end position="220"/>
    </location>
</feature>
<dbReference type="GO" id="GO:1902369">
    <property type="term" value="P:negative regulation of RNA catabolic process"/>
    <property type="evidence" value="ECO:0007669"/>
    <property type="project" value="TreeGrafter"/>
</dbReference>
<dbReference type="GO" id="GO:0071013">
    <property type="term" value="C:catalytic step 2 spliceosome"/>
    <property type="evidence" value="ECO:0007669"/>
    <property type="project" value="TreeGrafter"/>
</dbReference>
<dbReference type="SUPFAM" id="SSF48452">
    <property type="entry name" value="TPR-like"/>
    <property type="match status" value="1"/>
</dbReference>
<dbReference type="Gene3D" id="1.25.40.10">
    <property type="entry name" value="Tetratricopeptide repeat domain"/>
    <property type="match status" value="1"/>
</dbReference>
<feature type="region of interest" description="Disordered" evidence="4">
    <location>
        <begin position="259"/>
        <end position="278"/>
    </location>
</feature>
<evidence type="ECO:0000256" key="4">
    <source>
        <dbReference type="SAM" id="MobiDB-lite"/>
    </source>
</evidence>
<gene>
    <name evidence="6" type="ORF">F2P81_003808</name>
</gene>
<comment type="similarity">
    <text evidence="2">Belongs to the NRDE2 family.</text>
</comment>
<comment type="caution">
    <text evidence="6">The sequence shown here is derived from an EMBL/GenBank/DDBJ whole genome shotgun (WGS) entry which is preliminary data.</text>
</comment>
<protein>
    <recommendedName>
        <fullName evidence="8">Protein NRDE2-like</fullName>
    </recommendedName>
</protein>
<name>A0A6A4TLZ6_SCOMX</name>
<organism evidence="6 7">
    <name type="scientific">Scophthalmus maximus</name>
    <name type="common">Turbot</name>
    <name type="synonym">Psetta maxima</name>
    <dbReference type="NCBI Taxonomy" id="52904"/>
    <lineage>
        <taxon>Eukaryota</taxon>
        <taxon>Metazoa</taxon>
        <taxon>Chordata</taxon>
        <taxon>Craniata</taxon>
        <taxon>Vertebrata</taxon>
        <taxon>Euteleostomi</taxon>
        <taxon>Actinopterygii</taxon>
        <taxon>Neopterygii</taxon>
        <taxon>Teleostei</taxon>
        <taxon>Neoteleostei</taxon>
        <taxon>Acanthomorphata</taxon>
        <taxon>Carangaria</taxon>
        <taxon>Pleuronectiformes</taxon>
        <taxon>Pleuronectoidei</taxon>
        <taxon>Scophthalmidae</taxon>
        <taxon>Scophthalmus</taxon>
    </lineage>
</organism>
<evidence type="ECO:0008006" key="8">
    <source>
        <dbReference type="Google" id="ProtNLM"/>
    </source>
</evidence>
<keyword evidence="3" id="KW-0539">Nucleus</keyword>
<dbReference type="Pfam" id="PF08424">
    <property type="entry name" value="NRDE-2"/>
    <property type="match status" value="1"/>
</dbReference>
<evidence type="ECO:0000313" key="6">
    <source>
        <dbReference type="EMBL" id="KAF0044650.1"/>
    </source>
</evidence>
<dbReference type="AlphaFoldDB" id="A0A6A4TLZ6"/>
<feature type="compositionally biased region" description="Basic and acidic residues" evidence="4">
    <location>
        <begin position="206"/>
        <end position="220"/>
    </location>
</feature>
<evidence type="ECO:0000256" key="3">
    <source>
        <dbReference type="ARBA" id="ARBA00023242"/>
    </source>
</evidence>
<evidence type="ECO:0000256" key="5">
    <source>
        <dbReference type="SAM" id="SignalP"/>
    </source>
</evidence>
<dbReference type="GO" id="GO:0031048">
    <property type="term" value="P:regulatory ncRNA-mediated heterochromatin formation"/>
    <property type="evidence" value="ECO:0007669"/>
    <property type="project" value="TreeGrafter"/>
</dbReference>
<feature type="chain" id="PRO_5025481979" description="Protein NRDE2-like" evidence="5">
    <location>
        <begin position="25"/>
        <end position="1000"/>
    </location>
</feature>
<feature type="compositionally biased region" description="Basic and acidic residues" evidence="4">
    <location>
        <begin position="127"/>
        <end position="136"/>
    </location>
</feature>
<feature type="compositionally biased region" description="Basic residues" evidence="4">
    <location>
        <begin position="87"/>
        <end position="110"/>
    </location>
</feature>
<dbReference type="CDD" id="cd22200">
    <property type="entry name" value="NRDE2_MID"/>
    <property type="match status" value="1"/>
</dbReference>
<proteinExistence type="inferred from homology"/>
<dbReference type="FunFam" id="1.25.40.10:FF:001107">
    <property type="entry name" value="Protein NRDE2-like protein"/>
    <property type="match status" value="1"/>
</dbReference>
<dbReference type="EMBL" id="VEVO01000003">
    <property type="protein sequence ID" value="KAF0044650.1"/>
    <property type="molecule type" value="Genomic_DNA"/>
</dbReference>
<evidence type="ECO:0000256" key="1">
    <source>
        <dbReference type="ARBA" id="ARBA00004123"/>
    </source>
</evidence>
<dbReference type="PANTHER" id="PTHR13471">
    <property type="entry name" value="TETRATRICOPEPTIDE-LIKE HELICAL"/>
    <property type="match status" value="1"/>
</dbReference>
<comment type="subcellular location">
    <subcellularLocation>
        <location evidence="1">Nucleus</location>
    </subcellularLocation>
</comment>
<evidence type="ECO:0000313" key="7">
    <source>
        <dbReference type="Proteomes" id="UP000438429"/>
    </source>
</evidence>
<accession>A0A6A4TLZ6</accession>
<dbReference type="InterPro" id="IPR013633">
    <property type="entry name" value="NRDE-2"/>
</dbReference>
<reference evidence="6 7" key="1">
    <citation type="submission" date="2019-06" db="EMBL/GenBank/DDBJ databases">
        <title>Draft genomes of female and male turbot (Scophthalmus maximus).</title>
        <authorList>
            <person name="Xu H."/>
            <person name="Xu X.-W."/>
            <person name="Shao C."/>
            <person name="Chen S."/>
        </authorList>
    </citation>
    <scope>NUCLEOTIDE SEQUENCE [LARGE SCALE GENOMIC DNA]</scope>
    <source>
        <strain evidence="6">Ysfricsl-2016a</strain>
        <tissue evidence="6">Blood</tissue>
    </source>
</reference>
<dbReference type="InterPro" id="IPR011990">
    <property type="entry name" value="TPR-like_helical_dom_sf"/>
</dbReference>
<dbReference type="PANTHER" id="PTHR13471:SF0">
    <property type="entry name" value="NUCLEAR EXOSOME REGULATOR NRDE2"/>
    <property type="match status" value="1"/>
</dbReference>